<name>A0ABX5FCA7_9CHRO</name>
<reference evidence="4 5" key="1">
    <citation type="submission" date="2018-03" db="EMBL/GenBank/DDBJ databases">
        <title>The ancient ancestry and fast evolution of plastids.</title>
        <authorList>
            <person name="Moore K.R."/>
            <person name="Magnabosco C."/>
            <person name="Momper L."/>
            <person name="Gold D.A."/>
            <person name="Bosak T."/>
            <person name="Fournier G.P."/>
        </authorList>
    </citation>
    <scope>NUCLEOTIDE SEQUENCE [LARGE SCALE GENOMIC DNA]</scope>
    <source>
        <strain evidence="4 5">CCALA 015</strain>
    </source>
</reference>
<dbReference type="RefSeq" id="WP_106219587.1">
    <property type="nucleotide sequence ID" value="NZ_PVWP01000001.1"/>
</dbReference>
<organism evidence="4 5">
    <name type="scientific">Aphanothece cf. minutissima CCALA 015</name>
    <dbReference type="NCBI Taxonomy" id="2107695"/>
    <lineage>
        <taxon>Bacteria</taxon>
        <taxon>Bacillati</taxon>
        <taxon>Cyanobacteriota</taxon>
        <taxon>Cyanophyceae</taxon>
        <taxon>Oscillatoriophycideae</taxon>
        <taxon>Chroococcales</taxon>
        <taxon>Aphanothecaceae</taxon>
        <taxon>Aphanothece</taxon>
    </lineage>
</organism>
<dbReference type="InterPro" id="IPR012338">
    <property type="entry name" value="Beta-lactam/transpept-like"/>
</dbReference>
<evidence type="ECO:0000313" key="4">
    <source>
        <dbReference type="EMBL" id="PSB39394.1"/>
    </source>
</evidence>
<dbReference type="Gene3D" id="2.40.128.600">
    <property type="match status" value="1"/>
</dbReference>
<sequence length="524" mass="55064">MAPSVLRRPGAAALVLGLALQLPGAARSAEAPSGPPPPPRQVTAESLAAALPRLDALATEMQRSTGVPGLAIVVVHADRVVFLKGYGLRRVGEPGAVDADTVFQLASLSKPIASTVVAGLVGDGRVGWDDPVLRTLPVARIGPPAIAPLVTIRDLLSHRSGLPDHAGDHLEDLGFDRATILERLRLLPTGNRFRADYAYTNFGFTAGAVAAANAVGRPWEQLSSERLYGPLGMSRTSSRHADFAAAANRASLHVPEGGRWVARYQRDADAQAPAGGVSSSVRDLGQWLRLQLAGGRVDGRVLVDGAALAETHRPQIVSQPPRDPATDRAGFYGLGWNVSYTDRGTVQLGHSGAFDLGAATAVYLLPAESLGIIVLSNSQPLGVPEALSLSFLDLATTGTVKRDYLAALRPLFRGMEQQDYPAVVTPARPLPARPADAYTGSYANAYVGAVAVVRRGDGLELQLGPRLTPFPLTPVSGDTFRYQPAGENAYGPSAVSFTVGADGRATAVRIDNLNLNGQGVLQRR</sequence>
<feature type="domain" description="Peptidase S12 Pab87-related C-terminal" evidence="3">
    <location>
        <begin position="426"/>
        <end position="514"/>
    </location>
</feature>
<dbReference type="InterPro" id="IPR001466">
    <property type="entry name" value="Beta-lactam-related"/>
</dbReference>
<dbReference type="Pfam" id="PF11954">
    <property type="entry name" value="DUF3471"/>
    <property type="match status" value="1"/>
</dbReference>
<comment type="caution">
    <text evidence="4">The sequence shown here is derived from an EMBL/GenBank/DDBJ whole genome shotgun (WGS) entry which is preliminary data.</text>
</comment>
<gene>
    <name evidence="4" type="ORF">C7B81_01755</name>
</gene>
<dbReference type="PANTHER" id="PTHR46825">
    <property type="entry name" value="D-ALANYL-D-ALANINE-CARBOXYPEPTIDASE/ENDOPEPTIDASE AMPH"/>
    <property type="match status" value="1"/>
</dbReference>
<dbReference type="Proteomes" id="UP000238218">
    <property type="component" value="Unassembled WGS sequence"/>
</dbReference>
<dbReference type="Pfam" id="PF00144">
    <property type="entry name" value="Beta-lactamase"/>
    <property type="match status" value="1"/>
</dbReference>
<proteinExistence type="predicted"/>
<dbReference type="PANTHER" id="PTHR46825:SF15">
    <property type="entry name" value="BETA-LACTAMASE-RELATED DOMAIN-CONTAINING PROTEIN"/>
    <property type="match status" value="1"/>
</dbReference>
<accession>A0ABX5FCA7</accession>
<dbReference type="SUPFAM" id="SSF56601">
    <property type="entry name" value="beta-lactamase/transpeptidase-like"/>
    <property type="match status" value="1"/>
</dbReference>
<feature type="domain" description="Beta-lactamase-related" evidence="2">
    <location>
        <begin position="54"/>
        <end position="382"/>
    </location>
</feature>
<dbReference type="GO" id="GO:0016787">
    <property type="term" value="F:hydrolase activity"/>
    <property type="evidence" value="ECO:0007669"/>
    <property type="project" value="UniProtKB-KW"/>
</dbReference>
<protein>
    <submittedName>
        <fullName evidence="4">Serine hydrolase</fullName>
    </submittedName>
</protein>
<dbReference type="Gene3D" id="3.40.710.10">
    <property type="entry name" value="DD-peptidase/beta-lactamase superfamily"/>
    <property type="match status" value="1"/>
</dbReference>
<evidence type="ECO:0000256" key="1">
    <source>
        <dbReference type="SAM" id="SignalP"/>
    </source>
</evidence>
<evidence type="ECO:0000313" key="5">
    <source>
        <dbReference type="Proteomes" id="UP000238218"/>
    </source>
</evidence>
<feature type="chain" id="PRO_5047348265" evidence="1">
    <location>
        <begin position="29"/>
        <end position="524"/>
    </location>
</feature>
<evidence type="ECO:0000259" key="3">
    <source>
        <dbReference type="Pfam" id="PF11954"/>
    </source>
</evidence>
<dbReference type="InterPro" id="IPR021860">
    <property type="entry name" value="Peptidase_S12_Pab87-rel_C"/>
</dbReference>
<feature type="signal peptide" evidence="1">
    <location>
        <begin position="1"/>
        <end position="28"/>
    </location>
</feature>
<dbReference type="InterPro" id="IPR050491">
    <property type="entry name" value="AmpC-like"/>
</dbReference>
<keyword evidence="4" id="KW-0378">Hydrolase</keyword>
<dbReference type="EMBL" id="PVWP01000001">
    <property type="protein sequence ID" value="PSB39394.1"/>
    <property type="molecule type" value="Genomic_DNA"/>
</dbReference>
<keyword evidence="5" id="KW-1185">Reference proteome</keyword>
<evidence type="ECO:0000259" key="2">
    <source>
        <dbReference type="Pfam" id="PF00144"/>
    </source>
</evidence>
<keyword evidence="1" id="KW-0732">Signal</keyword>